<keyword evidence="2 5" id="KW-0653">Protein transport</keyword>
<dbReference type="Gene3D" id="3.10.450.50">
    <property type="match status" value="1"/>
</dbReference>
<dbReference type="InterPro" id="IPR018222">
    <property type="entry name" value="Nuclear_transport_factor_2_euk"/>
</dbReference>
<dbReference type="GO" id="GO:0005634">
    <property type="term" value="C:nucleus"/>
    <property type="evidence" value="ECO:0007669"/>
    <property type="project" value="UniProtKB-SubCell"/>
</dbReference>
<dbReference type="GO" id="GO:0006913">
    <property type="term" value="P:nucleocytoplasmic transport"/>
    <property type="evidence" value="ECO:0007669"/>
    <property type="project" value="UniProtKB-UniRule"/>
</dbReference>
<evidence type="ECO:0000313" key="8">
    <source>
        <dbReference type="Proteomes" id="UP000008237"/>
    </source>
</evidence>
<dbReference type="InterPro" id="IPR032710">
    <property type="entry name" value="NTF2-like_dom_sf"/>
</dbReference>
<dbReference type="GO" id="GO:0005737">
    <property type="term" value="C:cytoplasm"/>
    <property type="evidence" value="ECO:0007669"/>
    <property type="project" value="UniProtKB-SubCell"/>
</dbReference>
<evidence type="ECO:0000256" key="4">
    <source>
        <dbReference type="ARBA" id="ARBA00070836"/>
    </source>
</evidence>
<feature type="domain" description="NTF2" evidence="6">
    <location>
        <begin position="1"/>
        <end position="94"/>
    </location>
</feature>
<dbReference type="OMA" id="TENHNTI"/>
<dbReference type="SUPFAM" id="SSF54427">
    <property type="entry name" value="NTF2-like"/>
    <property type="match status" value="1"/>
</dbReference>
<dbReference type="OrthoDB" id="25408at2759"/>
<protein>
    <recommendedName>
        <fullName evidence="4">NTF2-related export protein</fullName>
    </recommendedName>
</protein>
<dbReference type="PROSITE" id="PS50177">
    <property type="entry name" value="NTF2_DOMAIN"/>
    <property type="match status" value="1"/>
</dbReference>
<proteinExistence type="predicted"/>
<gene>
    <name evidence="7" type="ORF">EAI_06460</name>
</gene>
<comment type="function">
    <text evidence="5">Has a role in nuclear-cytoplasmic transport of proteins and mRNAs.</text>
</comment>
<dbReference type="GO" id="GO:0015031">
    <property type="term" value="P:protein transport"/>
    <property type="evidence" value="ECO:0007669"/>
    <property type="project" value="UniProtKB-KW"/>
</dbReference>
<dbReference type="CDD" id="cd00780">
    <property type="entry name" value="NTF2"/>
    <property type="match status" value="1"/>
</dbReference>
<evidence type="ECO:0000313" key="7">
    <source>
        <dbReference type="EMBL" id="EFN89287.1"/>
    </source>
</evidence>
<dbReference type="GO" id="GO:0051028">
    <property type="term" value="P:mRNA transport"/>
    <property type="evidence" value="ECO:0007669"/>
    <property type="project" value="UniProtKB-UniRule"/>
</dbReference>
<evidence type="ECO:0000256" key="1">
    <source>
        <dbReference type="ARBA" id="ARBA00022448"/>
    </source>
</evidence>
<dbReference type="FunFam" id="3.10.450.50:FF:000006">
    <property type="entry name" value="NTF2-related export protein 2 isoform 1"/>
    <property type="match status" value="1"/>
</dbReference>
<evidence type="ECO:0000259" key="6">
    <source>
        <dbReference type="PROSITE" id="PS50177"/>
    </source>
</evidence>
<dbReference type="AlphaFoldDB" id="E2B4U1"/>
<dbReference type="EMBL" id="GL445642">
    <property type="protein sequence ID" value="EFN89287.1"/>
    <property type="molecule type" value="Genomic_DNA"/>
</dbReference>
<name>E2B4U1_HARSA</name>
<accession>E2B4U1</accession>
<dbReference type="InParanoid" id="E2B4U1"/>
<dbReference type="InterPro" id="IPR002075">
    <property type="entry name" value="NTF2_dom"/>
</dbReference>
<dbReference type="FunCoup" id="E2B4U1">
    <property type="interactions" value="1300"/>
</dbReference>
<keyword evidence="1 5" id="KW-0813">Transport</keyword>
<organism evidence="8">
    <name type="scientific">Harpegnathos saltator</name>
    <name type="common">Jerdon's jumping ant</name>
    <dbReference type="NCBI Taxonomy" id="610380"/>
    <lineage>
        <taxon>Eukaryota</taxon>
        <taxon>Metazoa</taxon>
        <taxon>Ecdysozoa</taxon>
        <taxon>Arthropoda</taxon>
        <taxon>Hexapoda</taxon>
        <taxon>Insecta</taxon>
        <taxon>Pterygota</taxon>
        <taxon>Neoptera</taxon>
        <taxon>Endopterygota</taxon>
        <taxon>Hymenoptera</taxon>
        <taxon>Apocrita</taxon>
        <taxon>Aculeata</taxon>
        <taxon>Formicoidea</taxon>
        <taxon>Formicidae</taxon>
        <taxon>Ponerinae</taxon>
        <taxon>Ponerini</taxon>
        <taxon>Harpegnathos</taxon>
    </lineage>
</organism>
<sequence>MYMDTANLIWNGNGVEGKENIQKFWTDLPTSVHNILTLDAQPITGLEAATQLTFLIKVGGQVKYEEKNARTFNQTFLITAVGDKWKIVSDCFRTQEVMENTS</sequence>
<dbReference type="Proteomes" id="UP000008237">
    <property type="component" value="Unassembled WGS sequence"/>
</dbReference>
<comment type="subcellular location">
    <subcellularLocation>
        <location evidence="5">Cytoplasm</location>
    </subcellularLocation>
    <subcellularLocation>
        <location evidence="5">Nucleus</location>
    </subcellularLocation>
</comment>
<keyword evidence="3 5" id="KW-0539">Nucleus</keyword>
<evidence type="ECO:0000256" key="3">
    <source>
        <dbReference type="ARBA" id="ARBA00023242"/>
    </source>
</evidence>
<keyword evidence="5" id="KW-0963">Cytoplasm</keyword>
<evidence type="ECO:0000256" key="2">
    <source>
        <dbReference type="ARBA" id="ARBA00022927"/>
    </source>
</evidence>
<keyword evidence="8" id="KW-1185">Reference proteome</keyword>
<dbReference type="Pfam" id="PF02136">
    <property type="entry name" value="NTF2"/>
    <property type="match status" value="1"/>
</dbReference>
<dbReference type="InterPro" id="IPR045875">
    <property type="entry name" value="NTF2"/>
</dbReference>
<evidence type="ECO:0000256" key="5">
    <source>
        <dbReference type="RuleBase" id="RU369002"/>
    </source>
</evidence>
<dbReference type="STRING" id="610380.E2B4U1"/>
<reference evidence="7 8" key="1">
    <citation type="journal article" date="2010" name="Science">
        <title>Genomic comparison of the ants Camponotus floridanus and Harpegnathos saltator.</title>
        <authorList>
            <person name="Bonasio R."/>
            <person name="Zhang G."/>
            <person name="Ye C."/>
            <person name="Mutti N.S."/>
            <person name="Fang X."/>
            <person name="Qin N."/>
            <person name="Donahue G."/>
            <person name="Yang P."/>
            <person name="Li Q."/>
            <person name="Li C."/>
            <person name="Zhang P."/>
            <person name="Huang Z."/>
            <person name="Berger S.L."/>
            <person name="Reinberg D."/>
            <person name="Wang J."/>
            <person name="Liebig J."/>
        </authorList>
    </citation>
    <scope>NUCLEOTIDE SEQUENCE [LARGE SCALE GENOMIC DNA]</scope>
    <source>
        <strain evidence="7 8">R22 G/1</strain>
    </source>
</reference>
<dbReference type="PANTHER" id="PTHR12612">
    <property type="entry name" value="NUCLEAR TRANSPORT FACTOR 2"/>
    <property type="match status" value="1"/>
</dbReference>